<evidence type="ECO:0000313" key="16">
    <source>
        <dbReference type="Proteomes" id="UP000186594"/>
    </source>
</evidence>
<dbReference type="GO" id="GO:0047496">
    <property type="term" value="P:vesicle transport along microtubule"/>
    <property type="evidence" value="ECO:0007669"/>
    <property type="project" value="UniProtKB-ARBA"/>
</dbReference>
<dbReference type="SUPFAM" id="SSF49879">
    <property type="entry name" value="SMAD/FHA domain"/>
    <property type="match status" value="1"/>
</dbReference>
<keyword evidence="4" id="KW-0493">Microtubule</keyword>
<keyword evidence="6 10" id="KW-0067">ATP-binding</keyword>
<evidence type="ECO:0000256" key="10">
    <source>
        <dbReference type="PROSITE-ProRule" id="PRU00283"/>
    </source>
</evidence>
<feature type="region of interest" description="Disordered" evidence="12">
    <location>
        <begin position="623"/>
        <end position="642"/>
    </location>
</feature>
<dbReference type="Pfam" id="PF12473">
    <property type="entry name" value="DUF3694"/>
    <property type="match status" value="1"/>
</dbReference>
<dbReference type="GO" id="GO:0008017">
    <property type="term" value="F:microtubule binding"/>
    <property type="evidence" value="ECO:0007669"/>
    <property type="project" value="InterPro"/>
</dbReference>
<dbReference type="PANTHER" id="PTHR47117:SF10">
    <property type="entry name" value="KINESIN-LIKE PROTEIN KIF1B"/>
    <property type="match status" value="1"/>
</dbReference>
<comment type="subcellular location">
    <subcellularLocation>
        <location evidence="1">Cytoplasm</location>
        <location evidence="1">Cytoskeleton</location>
    </subcellularLocation>
</comment>
<accession>A0A1U7LV52</accession>
<keyword evidence="3" id="KW-0963">Cytoplasm</keyword>
<dbReference type="PROSITE" id="PS50003">
    <property type="entry name" value="PH_DOMAIN"/>
    <property type="match status" value="1"/>
</dbReference>
<sequence>MSSNIQVVVRVRPLNSRGISWIVARDINGDLEIALGAQCCIQMQGDQTILDAGEIPDPKTKDHPETSKSFTFDKSYWSFNREDPHYASQDVLFNDLGVSLLENAFQGFNNCIVAYGQTGSGKSYSMMGYGEEKGIIPRICMEIFNRKRLKASVDYQASVEVSYMEIYNEKVRDLLNPTNKGNLKVREHPALGPYVEDLSKLAVNSFEEIENLMDEGNKARTVAATKMNETSSRSHAVFTLTLSQVWHDAETNMDTEKVSRINLVDLAGSERANSTGAKGARLKEGAEINRSLSTLGRVIAALADQSSGGKKKKEILVPYRDSVLTWLLKDSLGGNSKTTIIAALSPALINYDETLSTLRYADSAKRIRNHAVVNEDPNAKVIRELKEELAALRSRYASGSVEDNFDMQVSPEMQVISFQTIDGTVRKVTKAEIAEQMETSEKLMKELNQTWEEKLLKTQIIQKEREKALEDLGISIEKGFIGLSTPKKMPHLVNLSDDPLLAECLVYNIRSGITRVGNVTSISEMEIRLSGSKIKSEHCHFDNLDGIVTLFPHEGANVMVNGLRCTQKRRLRSGYRIILGDFHIFRFNHPEEARAERSKVRHSISQSYSTMSPLRNVITEHDIDSDSPQRTSPPNSDVDPSVQPDWFFARREAALSMLGPNSNINTLKDDELDQLFEDLQRVRTLRKRRSDSRLDSLADDDDSVTSSHALRENYRSQSTYDEFSLETTITLPIFPDEELRNTDIERLQIAEKKDMFEQLIDMREEMERNLEEQRLEFEARLEDINKGQLPRLTVREKEIARPIATKWRKICTVRIAEILFEEAVFLKEAQILANQLRQRLSFQFAISEGRVPVSRFDQDIICSEIDDCIRNECCVLVRVMDYRKNSIYVWSIAQLHGWIDKMRKMRQYKDRPEYAQHFKSEFSAFERSTPAFTLVGYTDIPILLPLENSHDMRLPLISPFTYQVVAMVELSIVPAITIVSQSTLQDMQKTQICTIDLSISKIYGLIPNEFEEVHMQCYLRSLTNSYSDFVIASSSSSARKGALDSIRFESRHTIQAMVEDTGRFDTRTLRLALFARVKNLHLEKLSSWDEMRQGNGLPNPSDEERRPESCYQKEEGHDVMARLEIKELATNGKYKSTNVITSNQADDGVFYLHQGTQRRLALTLSHQSGLQFPINDLINLSIGHIRLWDTKGRRSRCTEQVESINLNSISPISVKYSSDGSMAAIIIIGWDSSVHGSPYLDRATNSGEKVILTLSWVAVSEKVSKPINFNLDFAVHIRPRGGHSPSGLSRFISSSRRLRSSTYLYRVILKPPPVIFIEDLWRKNTGDERLNGDEVLNDWKPRGTSLIEDYLEFRKKASFAILTEFTRQHLCRITLPETPVEERDILVQRCVRIWKSFVRRQRAQTIMERPKSSGASTIQSPRTAVPPLISRPNGIAHLVSKSRKVSLSGYLLMPDEIRESWVKRWLVLRRPYLYIYDTKAETNIQFMINIESARTDNRRELETILEKVNVFAVYTANNSYFFKAETHQGMNIWIDLLSYGF</sequence>
<dbReference type="PRINTS" id="PR00380">
    <property type="entry name" value="KINESINHEAVY"/>
</dbReference>
<feature type="compositionally biased region" description="Polar residues" evidence="12">
    <location>
        <begin position="626"/>
        <end position="635"/>
    </location>
</feature>
<comment type="caution">
    <text evidence="15">The sequence shown here is derived from an EMBL/GenBank/DDBJ whole genome shotgun (WGS) entry which is preliminary data.</text>
</comment>
<dbReference type="Gene3D" id="3.40.850.10">
    <property type="entry name" value="Kinesin motor domain"/>
    <property type="match status" value="1"/>
</dbReference>
<keyword evidence="8 10" id="KW-0505">Motor protein</keyword>
<evidence type="ECO:0000256" key="8">
    <source>
        <dbReference type="ARBA" id="ARBA00023175"/>
    </source>
</evidence>
<feature type="binding site" evidence="10">
    <location>
        <begin position="116"/>
        <end position="123"/>
    </location>
    <ligand>
        <name>ATP</name>
        <dbReference type="ChEBI" id="CHEBI:30616"/>
    </ligand>
</feature>
<keyword evidence="9" id="KW-0206">Cytoskeleton</keyword>
<dbReference type="SMART" id="SM00129">
    <property type="entry name" value="KISc"/>
    <property type="match status" value="1"/>
</dbReference>
<dbReference type="InterPro" id="IPR008984">
    <property type="entry name" value="SMAD_FHA_dom_sf"/>
</dbReference>
<dbReference type="Gene3D" id="6.10.250.2520">
    <property type="match status" value="1"/>
</dbReference>
<dbReference type="InterPro" id="IPR022164">
    <property type="entry name" value="Kinesin-like"/>
</dbReference>
<evidence type="ECO:0000256" key="2">
    <source>
        <dbReference type="ARBA" id="ARBA00022448"/>
    </source>
</evidence>
<evidence type="ECO:0000256" key="11">
    <source>
        <dbReference type="SAM" id="Coils"/>
    </source>
</evidence>
<dbReference type="SUPFAM" id="SSF52540">
    <property type="entry name" value="P-loop containing nucleoside triphosphate hydrolases"/>
    <property type="match status" value="1"/>
</dbReference>
<dbReference type="InterPro" id="IPR036961">
    <property type="entry name" value="Kinesin_motor_dom_sf"/>
</dbReference>
<dbReference type="Gene3D" id="2.60.200.20">
    <property type="match status" value="1"/>
</dbReference>
<dbReference type="EMBL" id="LXFE01000167">
    <property type="protein sequence ID" value="OLL26550.1"/>
    <property type="molecule type" value="Genomic_DNA"/>
</dbReference>
<evidence type="ECO:0000256" key="1">
    <source>
        <dbReference type="ARBA" id="ARBA00004245"/>
    </source>
</evidence>
<keyword evidence="5 10" id="KW-0547">Nucleotide-binding</keyword>
<keyword evidence="16" id="KW-1185">Reference proteome</keyword>
<evidence type="ECO:0000313" key="15">
    <source>
        <dbReference type="EMBL" id="OLL26550.1"/>
    </source>
</evidence>
<keyword evidence="7 11" id="KW-0175">Coiled coil</keyword>
<evidence type="ECO:0000259" key="13">
    <source>
        <dbReference type="PROSITE" id="PS50003"/>
    </source>
</evidence>
<evidence type="ECO:0000256" key="12">
    <source>
        <dbReference type="SAM" id="MobiDB-lite"/>
    </source>
</evidence>
<dbReference type="Pfam" id="PF16183">
    <property type="entry name" value="Kinesin_assoc"/>
    <property type="match status" value="1"/>
</dbReference>
<feature type="region of interest" description="Disordered" evidence="12">
    <location>
        <begin position="690"/>
        <end position="710"/>
    </location>
</feature>
<dbReference type="Pfam" id="PF00225">
    <property type="entry name" value="Kinesin"/>
    <property type="match status" value="1"/>
</dbReference>
<dbReference type="InterPro" id="IPR032405">
    <property type="entry name" value="Kinesin_assoc"/>
</dbReference>
<dbReference type="OMA" id="IDRGAKC"/>
<dbReference type="Pfam" id="PF00169">
    <property type="entry name" value="PH"/>
    <property type="match status" value="1"/>
</dbReference>
<dbReference type="SMART" id="SM00233">
    <property type="entry name" value="PH"/>
    <property type="match status" value="1"/>
</dbReference>
<dbReference type="PROSITE" id="PS50067">
    <property type="entry name" value="KINESIN_MOTOR_2"/>
    <property type="match status" value="1"/>
</dbReference>
<evidence type="ECO:0000256" key="7">
    <source>
        <dbReference type="ARBA" id="ARBA00023054"/>
    </source>
</evidence>
<comment type="similarity">
    <text evidence="10">Belongs to the TRAFAC class myosin-kinesin ATPase superfamily. Kinesin family.</text>
</comment>
<feature type="domain" description="Kinesin motor" evidence="14">
    <location>
        <begin position="4"/>
        <end position="367"/>
    </location>
</feature>
<feature type="coiled-coil region" evidence="11">
    <location>
        <begin position="749"/>
        <end position="787"/>
    </location>
</feature>
<dbReference type="InterPro" id="IPR019821">
    <property type="entry name" value="Kinesin_motor_CS"/>
</dbReference>
<dbReference type="GO" id="GO:0008574">
    <property type="term" value="F:plus-end-directed microtubule motor activity"/>
    <property type="evidence" value="ECO:0007669"/>
    <property type="project" value="UniProtKB-ARBA"/>
</dbReference>
<evidence type="ECO:0000256" key="6">
    <source>
        <dbReference type="ARBA" id="ARBA00022840"/>
    </source>
</evidence>
<evidence type="ECO:0000256" key="4">
    <source>
        <dbReference type="ARBA" id="ARBA00022701"/>
    </source>
</evidence>
<dbReference type="CDD" id="cd22705">
    <property type="entry name" value="FHA_KIF1"/>
    <property type="match status" value="1"/>
</dbReference>
<dbReference type="GO" id="GO:0005874">
    <property type="term" value="C:microtubule"/>
    <property type="evidence" value="ECO:0007669"/>
    <property type="project" value="UniProtKB-KW"/>
</dbReference>
<name>A0A1U7LV52_NEOID</name>
<dbReference type="InterPro" id="IPR001849">
    <property type="entry name" value="PH_domain"/>
</dbReference>
<dbReference type="FunFam" id="3.40.850.10:FF:000047">
    <property type="entry name" value="Kinesin family protein"/>
    <property type="match status" value="1"/>
</dbReference>
<feature type="region of interest" description="Disordered" evidence="12">
    <location>
        <begin position="1091"/>
        <end position="1113"/>
    </location>
</feature>
<reference evidence="15 16" key="1">
    <citation type="submission" date="2016-04" db="EMBL/GenBank/DDBJ databases">
        <title>Evolutionary innovation and constraint leading to complex multicellularity in the Ascomycota.</title>
        <authorList>
            <person name="Cisse O."/>
            <person name="Nguyen A."/>
            <person name="Hewitt D.A."/>
            <person name="Jedd G."/>
            <person name="Stajich J.E."/>
        </authorList>
    </citation>
    <scope>NUCLEOTIDE SEQUENCE [LARGE SCALE GENOMIC DNA]</scope>
    <source>
        <strain evidence="15 16">DAH-3</strain>
    </source>
</reference>
<evidence type="ECO:0000256" key="5">
    <source>
        <dbReference type="ARBA" id="ARBA00022741"/>
    </source>
</evidence>
<dbReference type="OrthoDB" id="3176171at2759"/>
<dbReference type="InterPro" id="IPR027417">
    <property type="entry name" value="P-loop_NTPase"/>
</dbReference>
<dbReference type="SUPFAM" id="SSF50729">
    <property type="entry name" value="PH domain-like"/>
    <property type="match status" value="1"/>
</dbReference>
<evidence type="ECO:0000256" key="9">
    <source>
        <dbReference type="ARBA" id="ARBA00023212"/>
    </source>
</evidence>
<evidence type="ECO:0000259" key="14">
    <source>
        <dbReference type="PROSITE" id="PS50067"/>
    </source>
</evidence>
<feature type="compositionally biased region" description="Basic and acidic residues" evidence="12">
    <location>
        <begin position="1102"/>
        <end position="1113"/>
    </location>
</feature>
<dbReference type="CDD" id="cd01365">
    <property type="entry name" value="KISc_KIF1A_KIF1B"/>
    <property type="match status" value="1"/>
</dbReference>
<dbReference type="PROSITE" id="PS00411">
    <property type="entry name" value="KINESIN_MOTOR_1"/>
    <property type="match status" value="1"/>
</dbReference>
<gene>
    <name evidence="15" type="ORF">NEOLI_000271</name>
</gene>
<feature type="domain" description="PH" evidence="13">
    <location>
        <begin position="1444"/>
        <end position="1541"/>
    </location>
</feature>
<dbReference type="GO" id="GO:0005524">
    <property type="term" value="F:ATP binding"/>
    <property type="evidence" value="ECO:0007669"/>
    <property type="project" value="UniProtKB-UniRule"/>
</dbReference>
<dbReference type="Gene3D" id="2.30.29.30">
    <property type="entry name" value="Pleckstrin-homology domain (PH domain)/Phosphotyrosine-binding domain (PTB)"/>
    <property type="match status" value="1"/>
</dbReference>
<organism evidence="15 16">
    <name type="scientific">Neolecta irregularis (strain DAH-3)</name>
    <dbReference type="NCBI Taxonomy" id="1198029"/>
    <lineage>
        <taxon>Eukaryota</taxon>
        <taxon>Fungi</taxon>
        <taxon>Dikarya</taxon>
        <taxon>Ascomycota</taxon>
        <taxon>Taphrinomycotina</taxon>
        <taxon>Neolectales</taxon>
        <taxon>Neolectaceae</taxon>
        <taxon>Neolecta</taxon>
    </lineage>
</organism>
<dbReference type="FunFam" id="2.60.200.20:FF:000021">
    <property type="entry name" value="Kinesin family protein"/>
    <property type="match status" value="1"/>
</dbReference>
<dbReference type="Proteomes" id="UP000186594">
    <property type="component" value="Unassembled WGS sequence"/>
</dbReference>
<protein>
    <submittedName>
        <fullName evidence="15">Kinesin-like protein unc-104</fullName>
    </submittedName>
</protein>
<dbReference type="STRING" id="1198029.A0A1U7LV52"/>
<dbReference type="InterPro" id="IPR001752">
    <property type="entry name" value="Kinesin_motor_dom"/>
</dbReference>
<proteinExistence type="inferred from homology"/>
<dbReference type="PANTHER" id="PTHR47117">
    <property type="entry name" value="STAR-RELATED LIPID TRANSFER PROTEIN 9"/>
    <property type="match status" value="1"/>
</dbReference>
<dbReference type="InterPro" id="IPR011993">
    <property type="entry name" value="PH-like_dom_sf"/>
</dbReference>
<dbReference type="GO" id="GO:0005546">
    <property type="term" value="F:phosphatidylinositol-4,5-bisphosphate binding"/>
    <property type="evidence" value="ECO:0007669"/>
    <property type="project" value="UniProtKB-ARBA"/>
</dbReference>
<evidence type="ECO:0000256" key="3">
    <source>
        <dbReference type="ARBA" id="ARBA00022490"/>
    </source>
</evidence>
<keyword evidence="2" id="KW-0813">Transport</keyword>